<evidence type="ECO:0000313" key="2">
    <source>
        <dbReference type="EMBL" id="MBN7810460.1"/>
    </source>
</evidence>
<comment type="caution">
    <text evidence="2">The sequence shown here is derived from an EMBL/GenBank/DDBJ whole genome shotgun (WGS) entry which is preliminary data.</text>
</comment>
<feature type="domain" description="DinB-like" evidence="1">
    <location>
        <begin position="28"/>
        <end position="145"/>
    </location>
</feature>
<dbReference type="SUPFAM" id="SSF109854">
    <property type="entry name" value="DinB/YfiT-like putative metalloenzymes"/>
    <property type="match status" value="1"/>
</dbReference>
<dbReference type="Proteomes" id="UP000664317">
    <property type="component" value="Unassembled WGS sequence"/>
</dbReference>
<dbReference type="EMBL" id="JAFKCT010000002">
    <property type="protein sequence ID" value="MBN7810460.1"/>
    <property type="molecule type" value="Genomic_DNA"/>
</dbReference>
<dbReference type="Pfam" id="PF12867">
    <property type="entry name" value="DinB_2"/>
    <property type="match status" value="1"/>
</dbReference>
<evidence type="ECO:0000313" key="3">
    <source>
        <dbReference type="Proteomes" id="UP000664317"/>
    </source>
</evidence>
<name>A0ABS3C2T4_9BACT</name>
<dbReference type="InterPro" id="IPR024775">
    <property type="entry name" value="DinB-like"/>
</dbReference>
<organism evidence="2 3">
    <name type="scientific">Algoriphagus oliviformis</name>
    <dbReference type="NCBI Taxonomy" id="2811231"/>
    <lineage>
        <taxon>Bacteria</taxon>
        <taxon>Pseudomonadati</taxon>
        <taxon>Bacteroidota</taxon>
        <taxon>Cytophagia</taxon>
        <taxon>Cytophagales</taxon>
        <taxon>Cyclobacteriaceae</taxon>
        <taxon>Algoriphagus</taxon>
    </lineage>
</organism>
<gene>
    <name evidence="2" type="ORF">J0A68_05805</name>
</gene>
<protein>
    <submittedName>
        <fullName evidence="2">DinB family protein</fullName>
    </submittedName>
</protein>
<dbReference type="RefSeq" id="WP_206577253.1">
    <property type="nucleotide sequence ID" value="NZ_JAFKCT010000002.1"/>
</dbReference>
<sequence>MEEKDRIIRLFKQLYDGHSWIDVPVKGTLTAISAELANRRTLPNCNTIWEIVNHLIEWKTNVMQRLDGKVLQTPAHNYIYPVQDSSESAWQETLGRFDTVQKQWLDRLQRLDTTSYDSIYPPNQLSYYEHILGILQHEAYHLGQIVILAKPL</sequence>
<accession>A0ABS3C2T4</accession>
<dbReference type="Gene3D" id="1.20.120.450">
    <property type="entry name" value="dinb family like domain"/>
    <property type="match status" value="1"/>
</dbReference>
<reference evidence="2 3" key="1">
    <citation type="submission" date="2021-03" db="EMBL/GenBank/DDBJ databases">
        <title>novel species isolated from a fishpond in China.</title>
        <authorList>
            <person name="Lu H."/>
            <person name="Cai Z."/>
        </authorList>
    </citation>
    <scope>NUCLEOTIDE SEQUENCE [LARGE SCALE GENOMIC DNA]</scope>
    <source>
        <strain evidence="2 3">H41</strain>
    </source>
</reference>
<dbReference type="InterPro" id="IPR034660">
    <property type="entry name" value="DinB/YfiT-like"/>
</dbReference>
<proteinExistence type="predicted"/>
<evidence type="ECO:0000259" key="1">
    <source>
        <dbReference type="Pfam" id="PF12867"/>
    </source>
</evidence>
<keyword evidence="3" id="KW-1185">Reference proteome</keyword>